<dbReference type="GO" id="GO:0005829">
    <property type="term" value="C:cytosol"/>
    <property type="evidence" value="ECO:0007669"/>
    <property type="project" value="UniProtKB-ARBA"/>
</dbReference>
<evidence type="ECO:0000259" key="8">
    <source>
        <dbReference type="SMART" id="SM00363"/>
    </source>
</evidence>
<dbReference type="InterPro" id="IPR018496">
    <property type="entry name" value="PsdUridine_synth_RsuA/RluB_CS"/>
</dbReference>
<dbReference type="PROSITE" id="PS50889">
    <property type="entry name" value="S4"/>
    <property type="match status" value="1"/>
</dbReference>
<evidence type="ECO:0000256" key="2">
    <source>
        <dbReference type="ARBA" id="ARBA00008348"/>
    </source>
</evidence>
<feature type="region of interest" description="Disordered" evidence="7">
    <location>
        <begin position="1"/>
        <end position="137"/>
    </location>
</feature>
<dbReference type="SMART" id="SM00363">
    <property type="entry name" value="S4"/>
    <property type="match status" value="1"/>
</dbReference>
<dbReference type="OrthoDB" id="9807213at2"/>
<dbReference type="STRING" id="1108044.GOOTI_004_00360"/>
<dbReference type="EMBL" id="BAFB01000004">
    <property type="protein sequence ID" value="GAB32309.1"/>
    <property type="molecule type" value="Genomic_DNA"/>
</dbReference>
<proteinExistence type="inferred from homology"/>
<keyword evidence="10" id="KW-1185">Reference proteome</keyword>
<dbReference type="PROSITE" id="PS01149">
    <property type="entry name" value="PSI_RSU"/>
    <property type="match status" value="1"/>
</dbReference>
<evidence type="ECO:0000256" key="1">
    <source>
        <dbReference type="ARBA" id="ARBA00000073"/>
    </source>
</evidence>
<dbReference type="InterPro" id="IPR002942">
    <property type="entry name" value="S4_RNA-bd"/>
</dbReference>
<name>H5TFQ1_GORO1</name>
<dbReference type="Pfam" id="PF01479">
    <property type="entry name" value="S4"/>
    <property type="match status" value="1"/>
</dbReference>
<gene>
    <name evidence="9" type="ORF">GOOTI_004_00360</name>
</gene>
<dbReference type="EC" id="5.4.99.-" evidence="6"/>
<comment type="catalytic activity">
    <reaction evidence="1">
        <text>a uridine in RNA = a pseudouridine in RNA</text>
        <dbReference type="Rhea" id="RHEA:48348"/>
        <dbReference type="Rhea" id="RHEA-COMP:12068"/>
        <dbReference type="Rhea" id="RHEA-COMP:12069"/>
        <dbReference type="ChEBI" id="CHEBI:65314"/>
        <dbReference type="ChEBI" id="CHEBI:65315"/>
    </reaction>
</comment>
<feature type="compositionally biased region" description="Gly residues" evidence="7">
    <location>
        <begin position="70"/>
        <end position="81"/>
    </location>
</feature>
<evidence type="ECO:0000256" key="7">
    <source>
        <dbReference type="SAM" id="MobiDB-lite"/>
    </source>
</evidence>
<dbReference type="FunFam" id="3.10.290.10:FF:000003">
    <property type="entry name" value="Pseudouridine synthase"/>
    <property type="match status" value="1"/>
</dbReference>
<comment type="caution">
    <text evidence="9">The sequence shown here is derived from an EMBL/GenBank/DDBJ whole genome shotgun (WGS) entry which is preliminary data.</text>
</comment>
<organism evidence="9 10">
    <name type="scientific">Gordonia otitidis (strain DSM 44809 / CCUG 52243 / JCM 12355 / NBRC 100426 / IFM 10032)</name>
    <dbReference type="NCBI Taxonomy" id="1108044"/>
    <lineage>
        <taxon>Bacteria</taxon>
        <taxon>Bacillati</taxon>
        <taxon>Actinomycetota</taxon>
        <taxon>Actinomycetes</taxon>
        <taxon>Mycobacteriales</taxon>
        <taxon>Gordoniaceae</taxon>
        <taxon>Gordonia</taxon>
    </lineage>
</organism>
<dbReference type="Pfam" id="PF00849">
    <property type="entry name" value="PseudoU_synth_2"/>
    <property type="match status" value="1"/>
</dbReference>
<dbReference type="InterPro" id="IPR036986">
    <property type="entry name" value="S4_RNA-bd_sf"/>
</dbReference>
<dbReference type="PANTHER" id="PTHR47683:SF2">
    <property type="entry name" value="RNA-BINDING S4 DOMAIN-CONTAINING PROTEIN"/>
    <property type="match status" value="1"/>
</dbReference>
<evidence type="ECO:0000256" key="4">
    <source>
        <dbReference type="ARBA" id="ARBA00023235"/>
    </source>
</evidence>
<dbReference type="InterPro" id="IPR000748">
    <property type="entry name" value="PsdUridine_synth_RsuA/RluB/E/F"/>
</dbReference>
<comment type="similarity">
    <text evidence="2 6">Belongs to the pseudouridine synthase RsuA family.</text>
</comment>
<dbReference type="NCBIfam" id="TIGR00093">
    <property type="entry name" value="pseudouridine synthase"/>
    <property type="match status" value="1"/>
</dbReference>
<dbReference type="InterPro" id="IPR050343">
    <property type="entry name" value="RsuA_PseudoU_synthase"/>
</dbReference>
<dbReference type="InterPro" id="IPR006145">
    <property type="entry name" value="PsdUridine_synth_RsuA/RluA"/>
</dbReference>
<reference evidence="9" key="1">
    <citation type="submission" date="2012-02" db="EMBL/GenBank/DDBJ databases">
        <title>Whole genome shotgun sequence of Gordonia otitidis NBRC 100426.</title>
        <authorList>
            <person name="Yoshida I."/>
            <person name="Hosoyama A."/>
            <person name="Tsuchikane K."/>
            <person name="Katsumata H."/>
            <person name="Yamazaki S."/>
            <person name="Fujita N."/>
        </authorList>
    </citation>
    <scope>NUCLEOTIDE SEQUENCE [LARGE SCALE GENOMIC DNA]</scope>
    <source>
        <strain evidence="9">NBRC 100426</strain>
    </source>
</reference>
<dbReference type="GO" id="GO:0000455">
    <property type="term" value="P:enzyme-directed rRNA pseudouridine synthesis"/>
    <property type="evidence" value="ECO:0007669"/>
    <property type="project" value="UniProtKB-ARBA"/>
</dbReference>
<dbReference type="CDD" id="cd02870">
    <property type="entry name" value="PseudoU_synth_RsuA_like"/>
    <property type="match status" value="1"/>
</dbReference>
<dbReference type="PANTHER" id="PTHR47683">
    <property type="entry name" value="PSEUDOURIDINE SYNTHASE FAMILY PROTEIN-RELATED"/>
    <property type="match status" value="1"/>
</dbReference>
<evidence type="ECO:0000313" key="10">
    <source>
        <dbReference type="Proteomes" id="UP000005038"/>
    </source>
</evidence>
<dbReference type="Gene3D" id="3.30.2350.10">
    <property type="entry name" value="Pseudouridine synthase"/>
    <property type="match status" value="1"/>
</dbReference>
<keyword evidence="4 6" id="KW-0413">Isomerase</keyword>
<dbReference type="GO" id="GO:0003723">
    <property type="term" value="F:RNA binding"/>
    <property type="evidence" value="ECO:0007669"/>
    <property type="project" value="UniProtKB-KW"/>
</dbReference>
<feature type="compositionally biased region" description="Basic and acidic residues" evidence="7">
    <location>
        <begin position="9"/>
        <end position="52"/>
    </location>
</feature>
<dbReference type="SUPFAM" id="SSF55120">
    <property type="entry name" value="Pseudouridine synthase"/>
    <property type="match status" value="1"/>
</dbReference>
<dbReference type="AlphaFoldDB" id="H5TFQ1"/>
<feature type="domain" description="RNA-binding S4" evidence="8">
    <location>
        <begin position="148"/>
        <end position="208"/>
    </location>
</feature>
<protein>
    <recommendedName>
        <fullName evidence="6">Pseudouridine synthase</fullName>
        <ecNumber evidence="6">5.4.99.-</ecNumber>
    </recommendedName>
</protein>
<dbReference type="Proteomes" id="UP000005038">
    <property type="component" value="Unassembled WGS sequence"/>
</dbReference>
<accession>H5TFQ1</accession>
<keyword evidence="3 5" id="KW-0694">RNA-binding</keyword>
<dbReference type="RefSeq" id="WP_007236584.1">
    <property type="nucleotide sequence ID" value="NZ_BAFB01000004.1"/>
</dbReference>
<dbReference type="SUPFAM" id="SSF55174">
    <property type="entry name" value="Alpha-L RNA-binding motif"/>
    <property type="match status" value="1"/>
</dbReference>
<dbReference type="Gene3D" id="3.10.290.10">
    <property type="entry name" value="RNA-binding S4 domain"/>
    <property type="match status" value="1"/>
</dbReference>
<dbReference type="FunFam" id="3.30.70.1560:FF:000001">
    <property type="entry name" value="Pseudouridine synthase"/>
    <property type="match status" value="1"/>
</dbReference>
<dbReference type="GO" id="GO:0120159">
    <property type="term" value="F:rRNA pseudouridine synthase activity"/>
    <property type="evidence" value="ECO:0007669"/>
    <property type="project" value="UniProtKB-ARBA"/>
</dbReference>
<evidence type="ECO:0000256" key="3">
    <source>
        <dbReference type="ARBA" id="ARBA00022884"/>
    </source>
</evidence>
<evidence type="ECO:0000256" key="5">
    <source>
        <dbReference type="PROSITE-ProRule" id="PRU00182"/>
    </source>
</evidence>
<dbReference type="InterPro" id="IPR020103">
    <property type="entry name" value="PsdUridine_synth_cat_dom_sf"/>
</dbReference>
<evidence type="ECO:0000313" key="9">
    <source>
        <dbReference type="EMBL" id="GAB32309.1"/>
    </source>
</evidence>
<evidence type="ECO:0000256" key="6">
    <source>
        <dbReference type="RuleBase" id="RU003887"/>
    </source>
</evidence>
<dbReference type="CDD" id="cd00165">
    <property type="entry name" value="S4"/>
    <property type="match status" value="1"/>
</dbReference>
<sequence>MASASRDGTPGDRRRNAGRTDRKNPDRNNTDRKNSNRKNTDRKNTAGDDPRGQRSTGAKGGSGRASSGRTAGGKAGTGRGASGRSASGRSIPAGTGRVQQPSAKKQHRKGRSTPDVEAGRIRLNNARPARHQVGADESGHATYVDDGVRLQKVLAQAGVASRRGAEEMIAAGRVEVDGEVVTEQGLRIDPDTAVIRVDGARVIIDETRQYLALNKPKGWQSTMADDQGRPCVGDIVAERVMSGQRLFHVGRLDAETEGLLLLTNDGELAHRLMHPSFEVPKTYLATVKGEVPRALSRTLRDGVELDDGPVAVDAFTVMDVNDGQSLVRITLHEGRNRIVRRLMEAVGFPVTSLVRTHIGNVALGEQRPGTLRVLGRDEVGALYKAVGL</sequence>